<sequence>MANYLIMPYTKNNQDPTPGSPIDNNAQSEIGDDDNEDEDDNGDVDDNGDEDDNAGDDDDDDDDDDDVDNNDDDDNNNKNKNNNKNSISKTKNDKEKCSISNTAVGNILKLAGFNVVGLKPGGLRGAGNMSLASFRITKPIFEWA</sequence>
<evidence type="ECO:0000313" key="3">
    <source>
        <dbReference type="Proteomes" id="UP000735302"/>
    </source>
</evidence>
<feature type="region of interest" description="Disordered" evidence="1">
    <location>
        <begin position="1"/>
        <end position="97"/>
    </location>
</feature>
<keyword evidence="3" id="KW-1185">Reference proteome</keyword>
<dbReference type="EMBL" id="BLXT01003539">
    <property type="protein sequence ID" value="GFO01794.1"/>
    <property type="molecule type" value="Genomic_DNA"/>
</dbReference>
<gene>
    <name evidence="2" type="ORF">PoB_002829900</name>
</gene>
<comment type="caution">
    <text evidence="2">The sequence shown here is derived from an EMBL/GenBank/DDBJ whole genome shotgun (WGS) entry which is preliminary data.</text>
</comment>
<evidence type="ECO:0000256" key="1">
    <source>
        <dbReference type="SAM" id="MobiDB-lite"/>
    </source>
</evidence>
<organism evidence="2 3">
    <name type="scientific">Plakobranchus ocellatus</name>
    <dbReference type="NCBI Taxonomy" id="259542"/>
    <lineage>
        <taxon>Eukaryota</taxon>
        <taxon>Metazoa</taxon>
        <taxon>Spiralia</taxon>
        <taxon>Lophotrochozoa</taxon>
        <taxon>Mollusca</taxon>
        <taxon>Gastropoda</taxon>
        <taxon>Heterobranchia</taxon>
        <taxon>Euthyneura</taxon>
        <taxon>Panpulmonata</taxon>
        <taxon>Sacoglossa</taxon>
        <taxon>Placobranchoidea</taxon>
        <taxon>Plakobranchidae</taxon>
        <taxon>Plakobranchus</taxon>
    </lineage>
</organism>
<accession>A0AAV4A5C9</accession>
<proteinExistence type="predicted"/>
<feature type="compositionally biased region" description="Polar residues" evidence="1">
    <location>
        <begin position="10"/>
        <end position="28"/>
    </location>
</feature>
<reference evidence="2 3" key="1">
    <citation type="journal article" date="2021" name="Elife">
        <title>Chloroplast acquisition without the gene transfer in kleptoplastic sea slugs, Plakobranchus ocellatus.</title>
        <authorList>
            <person name="Maeda T."/>
            <person name="Takahashi S."/>
            <person name="Yoshida T."/>
            <person name="Shimamura S."/>
            <person name="Takaki Y."/>
            <person name="Nagai Y."/>
            <person name="Toyoda A."/>
            <person name="Suzuki Y."/>
            <person name="Arimoto A."/>
            <person name="Ishii H."/>
            <person name="Satoh N."/>
            <person name="Nishiyama T."/>
            <person name="Hasebe M."/>
            <person name="Maruyama T."/>
            <person name="Minagawa J."/>
            <person name="Obokata J."/>
            <person name="Shigenobu S."/>
        </authorList>
    </citation>
    <scope>NUCLEOTIDE SEQUENCE [LARGE SCALE GENOMIC DNA]</scope>
</reference>
<name>A0AAV4A5C9_9GAST</name>
<feature type="compositionally biased region" description="Acidic residues" evidence="1">
    <location>
        <begin position="30"/>
        <end position="74"/>
    </location>
</feature>
<dbReference type="AlphaFoldDB" id="A0AAV4A5C9"/>
<dbReference type="Proteomes" id="UP000735302">
    <property type="component" value="Unassembled WGS sequence"/>
</dbReference>
<protein>
    <submittedName>
        <fullName evidence="2">Uncharacterized protein</fullName>
    </submittedName>
</protein>
<evidence type="ECO:0000313" key="2">
    <source>
        <dbReference type="EMBL" id="GFO01794.1"/>
    </source>
</evidence>